<dbReference type="Pfam" id="PF07940">
    <property type="entry name" value="Hepar_II_III_C"/>
    <property type="match status" value="1"/>
</dbReference>
<dbReference type="Proteomes" id="UP001595699">
    <property type="component" value="Unassembled WGS sequence"/>
</dbReference>
<comment type="caution">
    <text evidence="6">The sequence shown here is derived from an EMBL/GenBank/DDBJ whole genome shotgun (WGS) entry which is preliminary data.</text>
</comment>
<accession>A0ABV7YQJ2</accession>
<name>A0ABV7YQJ2_9ACTN</name>
<gene>
    <name evidence="6" type="ORF">ACFOUW_37870</name>
</gene>
<keyword evidence="4" id="KW-0456">Lyase</keyword>
<reference evidence="7" key="1">
    <citation type="journal article" date="2019" name="Int. J. Syst. Evol. Microbiol.">
        <title>The Global Catalogue of Microorganisms (GCM) 10K type strain sequencing project: providing services to taxonomists for standard genome sequencing and annotation.</title>
        <authorList>
            <consortium name="The Broad Institute Genomics Platform"/>
            <consortium name="The Broad Institute Genome Sequencing Center for Infectious Disease"/>
            <person name="Wu L."/>
            <person name="Ma J."/>
        </authorList>
    </citation>
    <scope>NUCLEOTIDE SEQUENCE [LARGE SCALE GENOMIC DNA]</scope>
    <source>
        <strain evidence="7">CGMCC 4.7241</strain>
    </source>
</reference>
<evidence type="ECO:0000256" key="1">
    <source>
        <dbReference type="ARBA" id="ARBA00004418"/>
    </source>
</evidence>
<dbReference type="PANTHER" id="PTHR39210">
    <property type="entry name" value="HEPARIN-SULFATE LYASE"/>
    <property type="match status" value="1"/>
</dbReference>
<dbReference type="InterPro" id="IPR008929">
    <property type="entry name" value="Chondroitin_lyas"/>
</dbReference>
<keyword evidence="7" id="KW-1185">Reference proteome</keyword>
<dbReference type="InterPro" id="IPR012480">
    <property type="entry name" value="Hepar_II_III_C"/>
</dbReference>
<keyword evidence="3" id="KW-0574">Periplasm</keyword>
<evidence type="ECO:0000313" key="6">
    <source>
        <dbReference type="EMBL" id="MFC3766647.1"/>
    </source>
</evidence>
<evidence type="ECO:0000259" key="5">
    <source>
        <dbReference type="Pfam" id="PF07940"/>
    </source>
</evidence>
<feature type="domain" description="Heparinase II/III-like C-terminal" evidence="5">
    <location>
        <begin position="321"/>
        <end position="434"/>
    </location>
</feature>
<evidence type="ECO:0000256" key="3">
    <source>
        <dbReference type="ARBA" id="ARBA00022764"/>
    </source>
</evidence>
<dbReference type="Gene3D" id="2.70.98.70">
    <property type="match status" value="1"/>
</dbReference>
<evidence type="ECO:0000313" key="7">
    <source>
        <dbReference type="Proteomes" id="UP001595699"/>
    </source>
</evidence>
<organism evidence="6 7">
    <name type="scientific">Tenggerimyces flavus</name>
    <dbReference type="NCBI Taxonomy" id="1708749"/>
    <lineage>
        <taxon>Bacteria</taxon>
        <taxon>Bacillati</taxon>
        <taxon>Actinomycetota</taxon>
        <taxon>Actinomycetes</taxon>
        <taxon>Propionibacteriales</taxon>
        <taxon>Nocardioidaceae</taxon>
        <taxon>Tenggerimyces</taxon>
    </lineage>
</organism>
<comment type="subcellular location">
    <subcellularLocation>
        <location evidence="1">Periplasm</location>
    </subcellularLocation>
</comment>
<dbReference type="EMBL" id="JBHRZH010000056">
    <property type="protein sequence ID" value="MFC3766647.1"/>
    <property type="molecule type" value="Genomic_DNA"/>
</dbReference>
<dbReference type="RefSeq" id="WP_205118207.1">
    <property type="nucleotide sequence ID" value="NZ_JAFBCM010000001.1"/>
</dbReference>
<proteinExistence type="predicted"/>
<evidence type="ECO:0000256" key="2">
    <source>
        <dbReference type="ARBA" id="ARBA00022729"/>
    </source>
</evidence>
<dbReference type="Gene3D" id="1.50.10.100">
    <property type="entry name" value="Chondroitin AC/alginate lyase"/>
    <property type="match status" value="1"/>
</dbReference>
<dbReference type="PANTHER" id="PTHR39210:SF1">
    <property type="entry name" value="HEPARIN-SULFATE LYASE"/>
    <property type="match status" value="1"/>
</dbReference>
<keyword evidence="2" id="KW-0732">Signal</keyword>
<protein>
    <submittedName>
        <fullName evidence="6">Heparinase II/III family protein</fullName>
    </submittedName>
</protein>
<evidence type="ECO:0000256" key="4">
    <source>
        <dbReference type="ARBA" id="ARBA00023239"/>
    </source>
</evidence>
<sequence>MSLDGGVVLPAERGGWWHAYVCPVHGGELVHARLLDGSFPKDGAACPHGCLIDTPAVRGAWAALAHQACARRIRLLGDEQPATAVGLLVEYAELHASLTNAGQHEQAASWMLRGRLFHQALSEAIWAVSVGHAAWTLASLGTAGLEPVLPMLDALAAAAVEARAELVGQGKFSSNYTAWLTAAEIVTSTAAGLIRGEVVERDWTTLYDHVLAATGDDGWEWEGSTYYHGFVLRAYLLTLRGVAPASLPEPVGNRLAAMIAVLTGIASPGGVLPALHDGPYERPATEEEWVELRWLADQFAGGLVDGWFGGPPRPAAEVPSTFGDVGYLVVRAGGVHAVLDAGPHGGSHGHLDKLSLYLYGDRTPWQPDPGQVPYASPLRAHYKSTDAHPAFRVDGLEQDECAGTLAGDVARCDSAYDGVSATRQLIRGDGYLVDVLRITADRERRLTALLRPGTEFEAVALPDGVVRTRWSGAEELTGWHVSSLPASFSVGSGFGMADDPQRFRSWVDWSADGEAVTFVSVYQAAGVAPKVTGIRLDGSDLAVERAGHEGSIHRTGVS</sequence>